<dbReference type="EMBL" id="GBRH01200611">
    <property type="protein sequence ID" value="JAD97284.1"/>
    <property type="molecule type" value="Transcribed_RNA"/>
</dbReference>
<evidence type="ECO:0000256" key="1">
    <source>
        <dbReference type="SAM" id="MobiDB-lite"/>
    </source>
</evidence>
<organism evidence="2">
    <name type="scientific">Arundo donax</name>
    <name type="common">Giant reed</name>
    <name type="synonym">Donax arundinaceus</name>
    <dbReference type="NCBI Taxonomy" id="35708"/>
    <lineage>
        <taxon>Eukaryota</taxon>
        <taxon>Viridiplantae</taxon>
        <taxon>Streptophyta</taxon>
        <taxon>Embryophyta</taxon>
        <taxon>Tracheophyta</taxon>
        <taxon>Spermatophyta</taxon>
        <taxon>Magnoliopsida</taxon>
        <taxon>Liliopsida</taxon>
        <taxon>Poales</taxon>
        <taxon>Poaceae</taxon>
        <taxon>PACMAD clade</taxon>
        <taxon>Arundinoideae</taxon>
        <taxon>Arundineae</taxon>
        <taxon>Arundo</taxon>
    </lineage>
</organism>
<reference evidence="2" key="2">
    <citation type="journal article" date="2015" name="Data Brief">
        <title>Shoot transcriptome of the giant reed, Arundo donax.</title>
        <authorList>
            <person name="Barrero R.A."/>
            <person name="Guerrero F.D."/>
            <person name="Moolhuijzen P."/>
            <person name="Goolsby J.A."/>
            <person name="Tidwell J."/>
            <person name="Bellgard S.E."/>
            <person name="Bellgard M.I."/>
        </authorList>
    </citation>
    <scope>NUCLEOTIDE SEQUENCE</scope>
    <source>
        <tissue evidence="2">Shoot tissue taken approximately 20 cm above the soil surface</tissue>
    </source>
</reference>
<evidence type="ECO:0000313" key="2">
    <source>
        <dbReference type="EMBL" id="JAD97284.1"/>
    </source>
</evidence>
<dbReference type="AlphaFoldDB" id="A0A0A9E948"/>
<protein>
    <submittedName>
        <fullName evidence="2">Uncharacterized protein</fullName>
    </submittedName>
</protein>
<accession>A0A0A9E948</accession>
<proteinExistence type="predicted"/>
<reference evidence="2" key="1">
    <citation type="submission" date="2014-09" db="EMBL/GenBank/DDBJ databases">
        <authorList>
            <person name="Magalhaes I.L.F."/>
            <person name="Oliveira U."/>
            <person name="Santos F.R."/>
            <person name="Vidigal T.H.D.A."/>
            <person name="Brescovit A.D."/>
            <person name="Santos A.J."/>
        </authorList>
    </citation>
    <scope>NUCLEOTIDE SEQUENCE</scope>
    <source>
        <tissue evidence="2">Shoot tissue taken approximately 20 cm above the soil surface</tissue>
    </source>
</reference>
<feature type="region of interest" description="Disordered" evidence="1">
    <location>
        <begin position="1"/>
        <end position="21"/>
    </location>
</feature>
<name>A0A0A9E948_ARUDO</name>
<sequence>MKPIRSILSSIPFHDSNGKRS</sequence>